<organism evidence="7 8">
    <name type="scientific">Crassostrea virginica</name>
    <name type="common">Eastern oyster</name>
    <dbReference type="NCBI Taxonomy" id="6565"/>
    <lineage>
        <taxon>Eukaryota</taxon>
        <taxon>Metazoa</taxon>
        <taxon>Spiralia</taxon>
        <taxon>Lophotrochozoa</taxon>
        <taxon>Mollusca</taxon>
        <taxon>Bivalvia</taxon>
        <taxon>Autobranchia</taxon>
        <taxon>Pteriomorphia</taxon>
        <taxon>Ostreida</taxon>
        <taxon>Ostreoidea</taxon>
        <taxon>Ostreidae</taxon>
        <taxon>Crassostrea</taxon>
    </lineage>
</organism>
<accession>A0A8B8A6K1</accession>
<evidence type="ECO:0000313" key="8">
    <source>
        <dbReference type="RefSeq" id="XP_022286780.1"/>
    </source>
</evidence>
<dbReference type="GO" id="GO:0016020">
    <property type="term" value="C:membrane"/>
    <property type="evidence" value="ECO:0007669"/>
    <property type="project" value="UniProtKB-SubCell"/>
</dbReference>
<gene>
    <name evidence="8" type="primary">LOC111099682</name>
</gene>
<feature type="transmembrane region" description="Helical" evidence="6">
    <location>
        <begin position="87"/>
        <end position="106"/>
    </location>
</feature>
<reference evidence="8" key="1">
    <citation type="submission" date="2025-08" db="UniProtKB">
        <authorList>
            <consortium name="RefSeq"/>
        </authorList>
    </citation>
    <scope>IDENTIFICATION</scope>
    <source>
        <tissue evidence="8">Whole sample</tissue>
    </source>
</reference>
<dbReference type="GeneID" id="111099682"/>
<feature type="transmembrane region" description="Helical" evidence="6">
    <location>
        <begin position="112"/>
        <end position="131"/>
    </location>
</feature>
<keyword evidence="3 6" id="KW-0812">Transmembrane</keyword>
<sequence>MGFLGNLDTALTWILPCLFIVDGCIKVFPFNIELFGEIVREFQDFAKVCPLTWVGYTPEPDNYRIFTGVYEVACSLAMLISGDLKTVATGILAAISGGAVFTHLALKDNTSAIPPSVMAVLLLFLFIRSYLSSCDSTDKPSKFKIPKKLKVK</sequence>
<dbReference type="PANTHER" id="PTHR13163:SF2">
    <property type="entry name" value="TRANSMEMBRANE PROTEIN 35B"/>
    <property type="match status" value="1"/>
</dbReference>
<keyword evidence="5 6" id="KW-0472">Membrane</keyword>
<comment type="subcellular location">
    <subcellularLocation>
        <location evidence="1">Membrane</location>
        <topology evidence="1">Multi-pass membrane protein</topology>
    </subcellularLocation>
</comment>
<dbReference type="AlphaFoldDB" id="A0A8B8A6K1"/>
<evidence type="ECO:0000256" key="3">
    <source>
        <dbReference type="ARBA" id="ARBA00022692"/>
    </source>
</evidence>
<dbReference type="RefSeq" id="XP_022286780.1">
    <property type="nucleotide sequence ID" value="XM_022431072.1"/>
</dbReference>
<evidence type="ECO:0000256" key="2">
    <source>
        <dbReference type="ARBA" id="ARBA00006679"/>
    </source>
</evidence>
<dbReference type="Pfam" id="PF13564">
    <property type="entry name" value="DoxX_2"/>
    <property type="match status" value="1"/>
</dbReference>
<dbReference type="PANTHER" id="PTHR13163">
    <property type="entry name" value="SPINAL CORD EXPRESSION PROTEIN 4"/>
    <property type="match status" value="1"/>
</dbReference>
<evidence type="ECO:0000313" key="7">
    <source>
        <dbReference type="Proteomes" id="UP000694844"/>
    </source>
</evidence>
<dbReference type="InterPro" id="IPR032808">
    <property type="entry name" value="DoxX"/>
</dbReference>
<keyword evidence="4 6" id="KW-1133">Transmembrane helix</keyword>
<dbReference type="InterPro" id="IPR040399">
    <property type="entry name" value="TMEM35A/B"/>
</dbReference>
<dbReference type="KEGG" id="cvn:111099682"/>
<dbReference type="OrthoDB" id="432685at2759"/>
<comment type="similarity">
    <text evidence="2">Belongs to the DoxX family.</text>
</comment>
<keyword evidence="7" id="KW-1185">Reference proteome</keyword>
<evidence type="ECO:0000256" key="1">
    <source>
        <dbReference type="ARBA" id="ARBA00004141"/>
    </source>
</evidence>
<protein>
    <submittedName>
        <fullName evidence="8">Transmembrane protein 35B-like</fullName>
    </submittedName>
</protein>
<proteinExistence type="inferred from homology"/>
<evidence type="ECO:0000256" key="4">
    <source>
        <dbReference type="ARBA" id="ARBA00022989"/>
    </source>
</evidence>
<dbReference type="Proteomes" id="UP000694844">
    <property type="component" value="Chromosome 6"/>
</dbReference>
<evidence type="ECO:0000256" key="6">
    <source>
        <dbReference type="SAM" id="Phobius"/>
    </source>
</evidence>
<name>A0A8B8A6K1_CRAVI</name>
<evidence type="ECO:0000256" key="5">
    <source>
        <dbReference type="ARBA" id="ARBA00023136"/>
    </source>
</evidence>